<gene>
    <name evidence="1" type="ORF">PTSG_09427</name>
</gene>
<dbReference type="EMBL" id="GL832982">
    <property type="protein sequence ID" value="EGD78361.1"/>
    <property type="molecule type" value="Genomic_DNA"/>
</dbReference>
<dbReference type="KEGG" id="sre:PTSG_09427"/>
<name>F2UML2_SALR5</name>
<dbReference type="GeneID" id="16070235"/>
<organism evidence="1 2">
    <name type="scientific">Salpingoeca rosetta (strain ATCC 50818 / BSB-021)</name>
    <dbReference type="NCBI Taxonomy" id="946362"/>
    <lineage>
        <taxon>Eukaryota</taxon>
        <taxon>Choanoflagellata</taxon>
        <taxon>Craspedida</taxon>
        <taxon>Salpingoecidae</taxon>
        <taxon>Salpingoeca</taxon>
    </lineage>
</organism>
<accession>F2UML2</accession>
<dbReference type="InParanoid" id="F2UML2"/>
<evidence type="ECO:0000313" key="1">
    <source>
        <dbReference type="EMBL" id="EGD78361.1"/>
    </source>
</evidence>
<sequence>MTDDGSCCDGWWCGGARVHAGARVNAGVQVGVRERRVEEGGPVDGSCGRERRSSREAVEEEERLQLLQSVLCGDLGRNCIAWQLSLADLHQLCLALGARHGGNTIAGWLTPIMHAWDLSFVNARMFKSRPSFERLMPGVAYMLRHGRKPGNQLALVLYDFIWTEIAAGAIAFGHPRIALACVDADCFPAKRLAGLYKLAKHWCKVQGSTMPETSQDIMSRHIHPHA</sequence>
<keyword evidence="2" id="KW-1185">Reference proteome</keyword>
<dbReference type="AlphaFoldDB" id="F2UML2"/>
<proteinExistence type="predicted"/>
<evidence type="ECO:0000313" key="2">
    <source>
        <dbReference type="Proteomes" id="UP000007799"/>
    </source>
</evidence>
<protein>
    <submittedName>
        <fullName evidence="1">Uncharacterized protein</fullName>
    </submittedName>
</protein>
<reference evidence="1" key="1">
    <citation type="submission" date="2009-08" db="EMBL/GenBank/DDBJ databases">
        <title>Annotation of Salpingoeca rosetta.</title>
        <authorList>
            <consortium name="The Broad Institute Genome Sequencing Platform"/>
            <person name="Russ C."/>
            <person name="Cuomo C."/>
            <person name="Burger G."/>
            <person name="Gray M.W."/>
            <person name="Holland P.W.H."/>
            <person name="King N."/>
            <person name="Lang F.B.F."/>
            <person name="Roger A.J."/>
            <person name="Ruiz-Trillo I."/>
            <person name="Young S.K."/>
            <person name="Zeng Q."/>
            <person name="Gargeya S."/>
            <person name="Alvarado L."/>
            <person name="Berlin A."/>
            <person name="Chapman S.B."/>
            <person name="Chen Z."/>
            <person name="Freedman E."/>
            <person name="Gellesch M."/>
            <person name="Goldberg J."/>
            <person name="Griggs A."/>
            <person name="Gujja S."/>
            <person name="Heilman E."/>
            <person name="Heiman D."/>
            <person name="Howarth C."/>
            <person name="Mehta T."/>
            <person name="Neiman D."/>
            <person name="Pearson M."/>
            <person name="Roberts A."/>
            <person name="Saif S."/>
            <person name="Shea T."/>
            <person name="Shenoy N."/>
            <person name="Sisk P."/>
            <person name="Stolte C."/>
            <person name="Sykes S."/>
            <person name="White J."/>
            <person name="Yandava C."/>
            <person name="Haas B."/>
            <person name="Nusbaum C."/>
            <person name="Birren B."/>
        </authorList>
    </citation>
    <scope>NUCLEOTIDE SEQUENCE</scope>
    <source>
        <strain evidence="1">ATCC 50818</strain>
    </source>
</reference>
<dbReference type="RefSeq" id="XP_004989684.1">
    <property type="nucleotide sequence ID" value="XM_004989627.1"/>
</dbReference>
<dbReference type="Proteomes" id="UP000007799">
    <property type="component" value="Unassembled WGS sequence"/>
</dbReference>